<dbReference type="GO" id="GO:0005634">
    <property type="term" value="C:nucleus"/>
    <property type="evidence" value="ECO:0007669"/>
    <property type="project" value="TreeGrafter"/>
</dbReference>
<feature type="domain" description="DDE-1" evidence="1">
    <location>
        <begin position="223"/>
        <end position="352"/>
    </location>
</feature>
<proteinExistence type="predicted"/>
<dbReference type="Proteomes" id="UP000076858">
    <property type="component" value="Unassembled WGS sequence"/>
</dbReference>
<dbReference type="InterPro" id="IPR050863">
    <property type="entry name" value="CenT-Element_Derived"/>
</dbReference>
<dbReference type="GO" id="GO:0003677">
    <property type="term" value="F:DNA binding"/>
    <property type="evidence" value="ECO:0007669"/>
    <property type="project" value="TreeGrafter"/>
</dbReference>
<sequence length="604" mass="67616">MPRNYVRKTLKDPNQEAKLRFALNEVLSGRCTIRQAAEKTGLPKSTIAFYSKRHQAGGLLAPGQIKRLEHPTQILTALMETELADYLKEFSIINHGLSTKETREIAYSYSVANNIKIPISWIKNERASEDWCSGFIKRNKTISVRKPEPTSQARAAGFNKPVVMKFFDNLGMLMTKHQFKAHELWNCDETNDPTVNPPPKIIATKGTKQVQQTVSAERGVNVTMLAFINAGGGWVPPVFVFPRKKVAPTMFQNGPLGCIGLPHESGWMTGQNFFKSLQHFHSFVKCSKEKPILLIMDNHSSHLDFQAVTFAKENGIVMLTLPPHCSHVLQPLDVTLFGPFKKAIGSTQNDWINKNPGGRISIKEIAQLSRYPFESSFTPQKIIKGFEITAPNTVVEVPIPACQSIEQNTPDSHTSETSRIPVISPVTHVQNLIQCIQHIEKDTPGSQLSETITLTPELFPIPVISPVTHVQSLIPCVQYIEKDTPESQSSQSITLAQLPYPSQVICPLTHVPHQLRCNHEQSSHECQSSETITSISVPPSNQVIYPLPHRPHVTPKQLRPLPQVIQATPIVPRSKSNNRLGRTRILTDTPEKNLIEQEYNKKML</sequence>
<protein>
    <recommendedName>
        <fullName evidence="1">DDE-1 domain-containing protein</fullName>
    </recommendedName>
</protein>
<comment type="caution">
    <text evidence="2">The sequence shown here is derived from an EMBL/GenBank/DDBJ whole genome shotgun (WGS) entry which is preliminary data.</text>
</comment>
<keyword evidence="3" id="KW-1185">Reference proteome</keyword>
<reference evidence="2 3" key="1">
    <citation type="submission" date="2016-03" db="EMBL/GenBank/DDBJ databases">
        <title>EvidentialGene: Evidence-directed Construction of Genes on Genomes.</title>
        <authorList>
            <person name="Gilbert D.G."/>
            <person name="Choi J.-H."/>
            <person name="Mockaitis K."/>
            <person name="Colbourne J."/>
            <person name="Pfrender M."/>
        </authorList>
    </citation>
    <scope>NUCLEOTIDE SEQUENCE [LARGE SCALE GENOMIC DNA]</scope>
    <source>
        <strain evidence="2 3">Xinb3</strain>
        <tissue evidence="2">Complete organism</tissue>
    </source>
</reference>
<feature type="non-terminal residue" evidence="2">
    <location>
        <position position="604"/>
    </location>
</feature>
<accession>A0A162QF59</accession>
<evidence type="ECO:0000313" key="2">
    <source>
        <dbReference type="EMBL" id="KZS19640.1"/>
    </source>
</evidence>
<dbReference type="InterPro" id="IPR036397">
    <property type="entry name" value="RNaseH_sf"/>
</dbReference>
<dbReference type="OrthoDB" id="6377204at2759"/>
<dbReference type="InterPro" id="IPR004875">
    <property type="entry name" value="DDE_SF_endonuclease_dom"/>
</dbReference>
<evidence type="ECO:0000259" key="1">
    <source>
        <dbReference type="Pfam" id="PF03184"/>
    </source>
</evidence>
<name>A0A162QF59_9CRUS</name>
<dbReference type="EMBL" id="LRGB01000337">
    <property type="protein sequence ID" value="KZS19640.1"/>
    <property type="molecule type" value="Genomic_DNA"/>
</dbReference>
<dbReference type="Gene3D" id="3.30.420.10">
    <property type="entry name" value="Ribonuclease H-like superfamily/Ribonuclease H"/>
    <property type="match status" value="1"/>
</dbReference>
<gene>
    <name evidence="2" type="ORF">APZ42_013808</name>
</gene>
<dbReference type="PANTHER" id="PTHR19303">
    <property type="entry name" value="TRANSPOSON"/>
    <property type="match status" value="1"/>
</dbReference>
<dbReference type="Pfam" id="PF03184">
    <property type="entry name" value="DDE_1"/>
    <property type="match status" value="1"/>
</dbReference>
<evidence type="ECO:0000313" key="3">
    <source>
        <dbReference type="Proteomes" id="UP000076858"/>
    </source>
</evidence>
<dbReference type="PANTHER" id="PTHR19303:SF71">
    <property type="entry name" value="ZINC FINGER PHD-TYPE DOMAIN-CONTAINING PROTEIN"/>
    <property type="match status" value="1"/>
</dbReference>
<dbReference type="AlphaFoldDB" id="A0A162QF59"/>
<organism evidence="2 3">
    <name type="scientific">Daphnia magna</name>
    <dbReference type="NCBI Taxonomy" id="35525"/>
    <lineage>
        <taxon>Eukaryota</taxon>
        <taxon>Metazoa</taxon>
        <taxon>Ecdysozoa</taxon>
        <taxon>Arthropoda</taxon>
        <taxon>Crustacea</taxon>
        <taxon>Branchiopoda</taxon>
        <taxon>Diplostraca</taxon>
        <taxon>Cladocera</taxon>
        <taxon>Anomopoda</taxon>
        <taxon>Daphniidae</taxon>
        <taxon>Daphnia</taxon>
    </lineage>
</organism>